<evidence type="ECO:0000313" key="2">
    <source>
        <dbReference type="EMBL" id="PJM77478.1"/>
    </source>
</evidence>
<comment type="caution">
    <text evidence="2">The sequence shown here is derived from an EMBL/GenBank/DDBJ whole genome shotgun (WGS) entry which is preliminary data.</text>
</comment>
<dbReference type="OrthoDB" id="3240451at2"/>
<keyword evidence="1" id="KW-0472">Membrane</keyword>
<keyword evidence="1" id="KW-0812">Transmembrane</keyword>
<dbReference type="InterPro" id="IPR043777">
    <property type="entry name" value="DUF5719"/>
</dbReference>
<dbReference type="EMBL" id="PEBJ01000002">
    <property type="protein sequence ID" value="PJM77478.1"/>
    <property type="molecule type" value="Genomic_DNA"/>
</dbReference>
<organism evidence="2 3">
    <name type="scientific">Bifidobacterium felsineum</name>
    <dbReference type="NCBI Taxonomy" id="2045440"/>
    <lineage>
        <taxon>Bacteria</taxon>
        <taxon>Bacillati</taxon>
        <taxon>Actinomycetota</taxon>
        <taxon>Actinomycetes</taxon>
        <taxon>Bifidobacteriales</taxon>
        <taxon>Bifidobacteriaceae</taxon>
        <taxon>Bifidobacterium</taxon>
    </lineage>
</organism>
<proteinExistence type="predicted"/>
<accession>A0A2M9HKZ3</accession>
<dbReference type="AlphaFoldDB" id="A0A2M9HKZ3"/>
<feature type="transmembrane region" description="Helical" evidence="1">
    <location>
        <begin position="12"/>
        <end position="35"/>
    </location>
</feature>
<keyword evidence="3" id="KW-1185">Reference proteome</keyword>
<dbReference type="Proteomes" id="UP000229239">
    <property type="component" value="Unassembled WGS sequence"/>
</dbReference>
<keyword evidence="1" id="KW-1133">Transmembrane helix</keyword>
<evidence type="ECO:0000256" key="1">
    <source>
        <dbReference type="SAM" id="Phobius"/>
    </source>
</evidence>
<dbReference type="Pfam" id="PF18986">
    <property type="entry name" value="DUF5719"/>
    <property type="match status" value="1"/>
</dbReference>
<name>A0A2M9HKZ3_9BIFI</name>
<dbReference type="RefSeq" id="WP_100494234.1">
    <property type="nucleotide sequence ID" value="NZ_PEBJ01000002.1"/>
</dbReference>
<evidence type="ECO:0008006" key="4">
    <source>
        <dbReference type="Google" id="ProtNLM"/>
    </source>
</evidence>
<reference evidence="3" key="1">
    <citation type="submission" date="2017-10" db="EMBL/GenBank/DDBJ databases">
        <title>Draft genome sequences of strains TRE 1, TRE 9, TRE H and TRI 7, isolated from tamarins, belonging to four potential novel Bifidobacterium species.</title>
        <authorList>
            <person name="Mattarelli P."/>
            <person name="Modesto M."/>
            <person name="Puglisi E."/>
            <person name="Morelli L."/>
            <person name="Bonetti A."/>
            <person name="Spezio C."/>
            <person name="Sandri C."/>
        </authorList>
    </citation>
    <scope>NUCLEOTIDE SEQUENCE [LARGE SCALE GENOMIC DNA]</scope>
    <source>
        <strain evidence="3">TREH</strain>
    </source>
</reference>
<sequence>MSKHITAGARRVTNIVLGAITTVILVAALVALFIIPGPQSWTDSVATTDDAMDQTVSPTQAQTYCPAPMGLVDTGTYGDSEFQVSTGNLSTKARYASFGSVYSSTVSALGQEASSSDLTLKDNDLTDDADVKTGEQDVDSSRLMDTRMLQASAGTGSVGSIASWADTGDLKGVSAASCVATALSQSFLLAGSATGTTQQLIVANPSTKPTTVDLSIWGSKQSGKMALSTQSSLTIPAEGESSLDLAASVSDQDGLFVTVSSKETPIAAVVRTVVMDGLTSKGSDFALPLAASSNTSVVPSVNDSDAVTAYLFARSDTNTELSWITSHGLVHAKDVAIKAGQVQVVDLGSAPKEALGVMSTAEDKLSLSVKASRSGDDQQADFALMNAAAPAQFSAMSVPDDVAGTITVANASNAEQHITIHGFDAQGNAVASKDITLGANAAQSIAAKDFNEDDAQASIFMMEDESGKVGWSIRLTHDNLGDGKVAGLASVESVSLMPATAHVWARSNAAIVR</sequence>
<gene>
    <name evidence="2" type="ORF">CSQ86_06305</name>
</gene>
<protein>
    <recommendedName>
        <fullName evidence="4">Organic solvents resistance ABC transporter permease</fullName>
    </recommendedName>
</protein>
<evidence type="ECO:0000313" key="3">
    <source>
        <dbReference type="Proteomes" id="UP000229239"/>
    </source>
</evidence>